<keyword evidence="3" id="KW-0378">Hydrolase</keyword>
<evidence type="ECO:0000256" key="6">
    <source>
        <dbReference type="SAM" id="MobiDB-lite"/>
    </source>
</evidence>
<name>A0A484MK98_9ASTE</name>
<dbReference type="EMBL" id="OOIL02003803">
    <property type="protein sequence ID" value="VFQ89232.1"/>
    <property type="molecule type" value="Genomic_DNA"/>
</dbReference>
<feature type="region of interest" description="Disordered" evidence="6">
    <location>
        <begin position="256"/>
        <end position="280"/>
    </location>
</feature>
<dbReference type="Pfam" id="PF00445">
    <property type="entry name" value="Ribonuclease_T2"/>
    <property type="match status" value="1"/>
</dbReference>
<dbReference type="InterPro" id="IPR001568">
    <property type="entry name" value="RNase_T2-like"/>
</dbReference>
<evidence type="ECO:0000256" key="2">
    <source>
        <dbReference type="ARBA" id="ARBA00022759"/>
    </source>
</evidence>
<evidence type="ECO:0000256" key="4">
    <source>
        <dbReference type="ARBA" id="ARBA00023239"/>
    </source>
</evidence>
<evidence type="ECO:0000313" key="7">
    <source>
        <dbReference type="EMBL" id="VFQ89232.1"/>
    </source>
</evidence>
<dbReference type="AlphaFoldDB" id="A0A484MK98"/>
<dbReference type="GO" id="GO:0033897">
    <property type="term" value="F:ribonuclease T2 activity"/>
    <property type="evidence" value="ECO:0007669"/>
    <property type="project" value="InterPro"/>
</dbReference>
<keyword evidence="8" id="KW-1185">Reference proteome</keyword>
<dbReference type="GO" id="GO:0016787">
    <property type="term" value="F:hydrolase activity"/>
    <property type="evidence" value="ECO:0007669"/>
    <property type="project" value="UniProtKB-KW"/>
</dbReference>
<organism evidence="7 8">
    <name type="scientific">Cuscuta campestris</name>
    <dbReference type="NCBI Taxonomy" id="132261"/>
    <lineage>
        <taxon>Eukaryota</taxon>
        <taxon>Viridiplantae</taxon>
        <taxon>Streptophyta</taxon>
        <taxon>Embryophyta</taxon>
        <taxon>Tracheophyta</taxon>
        <taxon>Spermatophyta</taxon>
        <taxon>Magnoliopsida</taxon>
        <taxon>eudicotyledons</taxon>
        <taxon>Gunneridae</taxon>
        <taxon>Pentapetalae</taxon>
        <taxon>asterids</taxon>
        <taxon>lamiids</taxon>
        <taxon>Solanales</taxon>
        <taxon>Convolvulaceae</taxon>
        <taxon>Cuscuteae</taxon>
        <taxon>Cuscuta</taxon>
        <taxon>Cuscuta subgen. Grammica</taxon>
        <taxon>Cuscuta sect. Cleistogrammica</taxon>
    </lineage>
</organism>
<dbReference type="Proteomes" id="UP000595140">
    <property type="component" value="Unassembled WGS sequence"/>
</dbReference>
<dbReference type="PANTHER" id="PTHR11240">
    <property type="entry name" value="RIBONUCLEASE T2"/>
    <property type="match status" value="1"/>
</dbReference>
<gene>
    <name evidence="7" type="ORF">CCAM_LOCUS31008</name>
</gene>
<evidence type="ECO:0000256" key="5">
    <source>
        <dbReference type="RuleBase" id="RU004328"/>
    </source>
</evidence>
<dbReference type="InterPro" id="IPR018188">
    <property type="entry name" value="RNase_T2_His_AS_1"/>
</dbReference>
<sequence>MKLITLPLAIAAAAFIFFFTITTTTTIATATIITPLNNSSLSSSSNANDLDPSKLSYKFAVTWPAGFCKINKCAQRPADLPKNFTIHGLWPNYDGECTDSTDPFDFNALAPIFTDLNARWPNLKSNLQPDLFWKDEWNKHGKKCGLFTVQSYFESALYLYKLLLKGLTVLRDADPRKSTVESIQSVAEFAGKKPFVMCQTAATGINYLYELRFCIKGNKKFTDCGPQSAQDRFCSQDFKYSVTLGKSLLARLNHHLDDHDDNENDGEQYSKEEGVMAAAT</sequence>
<evidence type="ECO:0000256" key="3">
    <source>
        <dbReference type="ARBA" id="ARBA00022801"/>
    </source>
</evidence>
<dbReference type="Gene3D" id="3.90.730.10">
    <property type="entry name" value="Ribonuclease T2-like"/>
    <property type="match status" value="1"/>
</dbReference>
<dbReference type="PANTHER" id="PTHR11240:SF22">
    <property type="entry name" value="RIBONUCLEASE T2"/>
    <property type="match status" value="1"/>
</dbReference>
<reference evidence="7 8" key="1">
    <citation type="submission" date="2018-04" db="EMBL/GenBank/DDBJ databases">
        <authorList>
            <person name="Vogel A."/>
        </authorList>
    </citation>
    <scope>NUCLEOTIDE SEQUENCE [LARGE SCALE GENOMIC DNA]</scope>
</reference>
<accession>A0A484MK98</accession>
<protein>
    <submittedName>
        <fullName evidence="7">Uncharacterized protein</fullName>
    </submittedName>
</protein>
<dbReference type="GO" id="GO:0006401">
    <property type="term" value="P:RNA catabolic process"/>
    <property type="evidence" value="ECO:0007669"/>
    <property type="project" value="UniProtKB-ARBA"/>
</dbReference>
<dbReference type="GO" id="GO:0003723">
    <property type="term" value="F:RNA binding"/>
    <property type="evidence" value="ECO:0007669"/>
    <property type="project" value="InterPro"/>
</dbReference>
<keyword evidence="2" id="KW-0255">Endonuclease</keyword>
<dbReference type="PROSITE" id="PS00530">
    <property type="entry name" value="RNASE_T2_1"/>
    <property type="match status" value="1"/>
</dbReference>
<dbReference type="SUPFAM" id="SSF55895">
    <property type="entry name" value="Ribonuclease Rh-like"/>
    <property type="match status" value="1"/>
</dbReference>
<dbReference type="InterPro" id="IPR036430">
    <property type="entry name" value="RNase_T2-like_sf"/>
</dbReference>
<comment type="similarity">
    <text evidence="1 5">Belongs to the RNase T2 family.</text>
</comment>
<keyword evidence="4" id="KW-0456">Lyase</keyword>
<evidence type="ECO:0000313" key="8">
    <source>
        <dbReference type="Proteomes" id="UP000595140"/>
    </source>
</evidence>
<proteinExistence type="inferred from homology"/>
<keyword evidence="2" id="KW-0540">Nuclease</keyword>
<evidence type="ECO:0000256" key="1">
    <source>
        <dbReference type="ARBA" id="ARBA00007469"/>
    </source>
</evidence>
<dbReference type="OrthoDB" id="1260895at2759"/>